<feature type="domain" description="RNB" evidence="14">
    <location>
        <begin position="579"/>
        <end position="913"/>
    </location>
</feature>
<evidence type="ECO:0000256" key="5">
    <source>
        <dbReference type="ARBA" id="ARBA00022801"/>
    </source>
</evidence>
<protein>
    <recommendedName>
        <fullName evidence="10">Ribosomal RNA-processing protein 44</fullName>
    </recommendedName>
</protein>
<gene>
    <name evidence="16" type="ORF">A4X03_0g786</name>
    <name evidence="15" type="ORF">JKIAZH3_G8765</name>
</gene>
<dbReference type="Gene3D" id="2.40.50.700">
    <property type="match status" value="1"/>
</dbReference>
<feature type="compositionally biased region" description="Acidic residues" evidence="12">
    <location>
        <begin position="394"/>
        <end position="411"/>
    </location>
</feature>
<dbReference type="GO" id="GO:0006364">
    <property type="term" value="P:rRNA processing"/>
    <property type="evidence" value="ECO:0007669"/>
    <property type="project" value="UniProtKB-KW"/>
</dbReference>
<keyword evidence="7" id="KW-0269">Exonuclease</keyword>
<evidence type="ECO:0000256" key="8">
    <source>
        <dbReference type="ARBA" id="ARBA00022884"/>
    </source>
</evidence>
<keyword evidence="3" id="KW-0698">rRNA processing</keyword>
<dbReference type="GO" id="GO:0004519">
    <property type="term" value="F:endonuclease activity"/>
    <property type="evidence" value="ECO:0007669"/>
    <property type="project" value="TreeGrafter"/>
</dbReference>
<dbReference type="Pfam" id="PF17215">
    <property type="entry name" value="Rrp44_S1"/>
    <property type="match status" value="1"/>
</dbReference>
<keyword evidence="6" id="KW-0271">Exosome</keyword>
<dbReference type="Proteomes" id="UP000836402">
    <property type="component" value="Unassembled WGS sequence"/>
</dbReference>
<dbReference type="EMBL" id="CAJHJG010002823">
    <property type="protein sequence ID" value="CAD6923717.1"/>
    <property type="molecule type" value="Genomic_DNA"/>
</dbReference>
<dbReference type="Gene3D" id="2.40.50.690">
    <property type="match status" value="1"/>
</dbReference>
<dbReference type="AlphaFoldDB" id="A0A177V8D2"/>
<evidence type="ECO:0000259" key="13">
    <source>
        <dbReference type="SMART" id="SM00670"/>
    </source>
</evidence>
<dbReference type="Gene3D" id="3.40.50.1010">
    <property type="entry name" value="5'-nuclease"/>
    <property type="match status" value="1"/>
</dbReference>
<evidence type="ECO:0000313" key="18">
    <source>
        <dbReference type="Proteomes" id="UP000836402"/>
    </source>
</evidence>
<dbReference type="GO" id="GO:0000175">
    <property type="term" value="F:3'-5'-RNA exonuclease activity"/>
    <property type="evidence" value="ECO:0007669"/>
    <property type="project" value="UniProtKB-ARBA"/>
</dbReference>
<dbReference type="PANTHER" id="PTHR23355">
    <property type="entry name" value="RIBONUCLEASE"/>
    <property type="match status" value="1"/>
</dbReference>
<dbReference type="InterPro" id="IPR050180">
    <property type="entry name" value="RNR_Ribonuclease"/>
</dbReference>
<dbReference type="Pfam" id="PF00773">
    <property type="entry name" value="RNB"/>
    <property type="match status" value="1"/>
</dbReference>
<proteinExistence type="inferred from homology"/>
<dbReference type="SMART" id="SM00955">
    <property type="entry name" value="RNB"/>
    <property type="match status" value="1"/>
</dbReference>
<feature type="domain" description="PIN" evidence="13">
    <location>
        <begin position="113"/>
        <end position="257"/>
    </location>
</feature>
<evidence type="ECO:0000256" key="9">
    <source>
        <dbReference type="ARBA" id="ARBA00023242"/>
    </source>
</evidence>
<comment type="similarity">
    <text evidence="2 11">Belongs to the RNR ribonuclease family.</text>
</comment>
<organism evidence="16 17">
    <name type="scientific">Tilletia caries</name>
    <name type="common">wheat bunt fungus</name>
    <dbReference type="NCBI Taxonomy" id="13290"/>
    <lineage>
        <taxon>Eukaryota</taxon>
        <taxon>Fungi</taxon>
        <taxon>Dikarya</taxon>
        <taxon>Basidiomycota</taxon>
        <taxon>Ustilaginomycotina</taxon>
        <taxon>Exobasidiomycetes</taxon>
        <taxon>Tilletiales</taxon>
        <taxon>Tilletiaceae</taxon>
        <taxon>Tilletia</taxon>
    </lineage>
</organism>
<keyword evidence="9" id="KW-0539">Nucleus</keyword>
<dbReference type="InterPro" id="IPR033770">
    <property type="entry name" value="RRP44_S1"/>
</dbReference>
<dbReference type="GO" id="GO:0003723">
    <property type="term" value="F:RNA binding"/>
    <property type="evidence" value="ECO:0007669"/>
    <property type="project" value="UniProtKB-KW"/>
</dbReference>
<keyword evidence="8" id="KW-0694">RNA-binding</keyword>
<dbReference type="SUPFAM" id="SSF88723">
    <property type="entry name" value="PIN domain-like"/>
    <property type="match status" value="1"/>
</dbReference>
<dbReference type="InterPro" id="IPR022966">
    <property type="entry name" value="RNase_II/R_CS"/>
</dbReference>
<dbReference type="InterPro" id="IPR002716">
    <property type="entry name" value="PIN_dom"/>
</dbReference>
<dbReference type="GO" id="GO:0016075">
    <property type="term" value="P:rRNA catabolic process"/>
    <property type="evidence" value="ECO:0007669"/>
    <property type="project" value="TreeGrafter"/>
</dbReference>
<evidence type="ECO:0000313" key="15">
    <source>
        <dbReference type="EMBL" id="CAD6923717.1"/>
    </source>
</evidence>
<dbReference type="EMBL" id="LWDD02000052">
    <property type="protein sequence ID" value="KAE8264668.1"/>
    <property type="molecule type" value="Genomic_DNA"/>
</dbReference>
<dbReference type="Pfam" id="PF17216">
    <property type="entry name" value="Rrp44_CSD1"/>
    <property type="match status" value="1"/>
</dbReference>
<dbReference type="InterPro" id="IPR033771">
    <property type="entry name" value="Rrp44_CSD1"/>
</dbReference>
<keyword evidence="18" id="KW-1185">Reference proteome</keyword>
<dbReference type="CDD" id="cd09862">
    <property type="entry name" value="PIN_Rrp44-like"/>
    <property type="match status" value="1"/>
</dbReference>
<evidence type="ECO:0000313" key="17">
    <source>
        <dbReference type="Proteomes" id="UP000077671"/>
    </source>
</evidence>
<dbReference type="InterPro" id="IPR012340">
    <property type="entry name" value="NA-bd_OB-fold"/>
</dbReference>
<dbReference type="Pfam" id="PF17849">
    <property type="entry name" value="OB_Dis3"/>
    <property type="match status" value="1"/>
</dbReference>
<dbReference type="InterPro" id="IPR041505">
    <property type="entry name" value="Dis3_CSD2"/>
</dbReference>
<evidence type="ECO:0000256" key="6">
    <source>
        <dbReference type="ARBA" id="ARBA00022835"/>
    </source>
</evidence>
<dbReference type="InterPro" id="IPR001900">
    <property type="entry name" value="RNase_II/R"/>
</dbReference>
<dbReference type="SMART" id="SM00670">
    <property type="entry name" value="PINc"/>
    <property type="match status" value="1"/>
</dbReference>
<keyword evidence="4" id="KW-0540">Nuclease</keyword>
<dbReference type="InterPro" id="IPR029060">
    <property type="entry name" value="PIN-like_dom_sf"/>
</dbReference>
<evidence type="ECO:0000313" key="16">
    <source>
        <dbReference type="EMBL" id="KAE8264668.1"/>
    </source>
</evidence>
<accession>A0A177V8D2</accession>
<reference evidence="16" key="2">
    <citation type="journal article" date="2019" name="IMA Fungus">
        <title>Genome sequencing and comparison of five Tilletia species to identify candidate genes for the detection of regulated species infecting wheat.</title>
        <authorList>
            <person name="Nguyen H.D.T."/>
            <person name="Sultana T."/>
            <person name="Kesanakurti P."/>
            <person name="Hambleton S."/>
        </authorList>
    </citation>
    <scope>NUCLEOTIDE SEQUENCE</scope>
    <source>
        <strain evidence="16">DAOMC 238032</strain>
    </source>
</reference>
<keyword evidence="5" id="KW-0378">Hydrolase</keyword>
<dbReference type="GO" id="GO:0000177">
    <property type="term" value="C:cytoplasmic exosome (RNase complex)"/>
    <property type="evidence" value="ECO:0007669"/>
    <property type="project" value="TreeGrafter"/>
</dbReference>
<comment type="subcellular location">
    <subcellularLocation>
        <location evidence="1">Nucleus</location>
    </subcellularLocation>
</comment>
<dbReference type="GO" id="GO:0071031">
    <property type="term" value="P:nuclear mRNA surveillance of mRNA 3'-end processing"/>
    <property type="evidence" value="ECO:0007669"/>
    <property type="project" value="TreeGrafter"/>
</dbReference>
<comment type="caution">
    <text evidence="16">The sequence shown here is derived from an EMBL/GenBank/DDBJ whole genome shotgun (WGS) entry which is preliminary data.</text>
</comment>
<evidence type="ECO:0000256" key="2">
    <source>
        <dbReference type="ARBA" id="ARBA00005785"/>
    </source>
</evidence>
<dbReference type="Pfam" id="PF13638">
    <property type="entry name" value="PIN_4"/>
    <property type="match status" value="1"/>
</dbReference>
<sequence>MPEITITIQKRPRPTSTPVALRQAQAKSLKLGTADGGGDEDAIALPPLKKFFRKTARGKVLRVLRETYYRTDISCGSVLCSQCAALAAESTEAGMKLTLSAKGMRNTQVGTGHYLLLDTNTVLHQMDVLESISDIGKGAGPKDASSGPSVSQQPSFTDVIVLQTVMSEVKHRSLPLYKRLLALLAEPERRWHVFWNEFHAQTAVQAKPGESANDLNDRAIRLAASWYRSHLFPTFASSENAAPLDVILLSDDVDNVRRAKEGGLPAMPVREYIKGLPNYDQLSDLLSARHTDPSASSGRAAEALYPQHMPLAELNAGVKTGALYQGYFNASQYNYLEATVRSAGFERPILIRGRRSINRAVDGDVVAVELLPKSEWRTPTDVVVDADVALKNDDPEDSDDEGNGVGINEDELDAERVRLEKEVAATYQKKSSASSAPQPTGRIVGIVRRNWRSYVAHVDQNSVQSSAVLSLGSQTLFATPVDRKIPRIRIRTKQASTLMGQKILVAMDDWKATSRYPDGHFVRALGAAETTEAEQESLLLENDIPYRPFSKAILDCLPPEGDDWKVPPKEVGGPAWRDRIDLREEIICSIDPPGCQDIDDALHAKQLPNGNIEAGVHIADVSYFVKSDNPMDAEAASRGTTVYLVDKRIDMLPHLLGTNLCSLRPYVERLAFSVIWEMSPQADIVSVRFQKSVIASKEAFTYEAAQKRKDNKKLNDPLTQAVRLLNELAIKLKAKRMSAGALNLASPEVKIHMESAESSGPIDVEQKELLETNSLVEEFMLLANCSVAERIYETFPQTAVLRRHVPPPPTNFELLQDILRKRRGMELDVSSSKRLAESLDECIDPVQPEFNTLVRIMATRCMIAAEYFCSGAVSRSTFGHYGLACPMYTHFTSPIRRYADVLAHRQLAASINYDPLHASLHSRQHVDRVLGVVNKRHRSAQMAARASIDFYVGLAIARKNEEKGGSAELGKGNVKLREEAYVVRVFRNGVAVYVHKYGLEGLITFQQECQLDADNYQVTLPSSATGTANDITLGVFDKCVVDVGVEKDKNTLRGKTKMALVF</sequence>
<evidence type="ECO:0000256" key="12">
    <source>
        <dbReference type="SAM" id="MobiDB-lite"/>
    </source>
</evidence>
<dbReference type="FunFam" id="2.40.50.700:FF:000001">
    <property type="entry name" value="Exosome complex exonuclease exoribonuclease (Rrp44)"/>
    <property type="match status" value="1"/>
</dbReference>
<evidence type="ECO:0000256" key="10">
    <source>
        <dbReference type="ARBA" id="ARBA00077930"/>
    </source>
</evidence>
<evidence type="ECO:0000259" key="14">
    <source>
        <dbReference type="SMART" id="SM00955"/>
    </source>
</evidence>
<reference evidence="16" key="1">
    <citation type="submission" date="2016-04" db="EMBL/GenBank/DDBJ databases">
        <authorList>
            <person name="Nguyen H.D."/>
            <person name="Kesanakurti P."/>
            <person name="Cullis J."/>
            <person name="Levesque C.A."/>
            <person name="Hambleton S."/>
        </authorList>
    </citation>
    <scope>NUCLEOTIDE SEQUENCE</scope>
    <source>
        <strain evidence="16">DAOMC 238032</strain>
    </source>
</reference>
<reference evidence="15" key="3">
    <citation type="submission" date="2020-10" db="EMBL/GenBank/DDBJ databases">
        <authorList>
            <person name="Sedaghatjoo S."/>
        </authorList>
    </citation>
    <scope>NUCLEOTIDE SEQUENCE</scope>
    <source>
        <strain evidence="15">AZH3</strain>
    </source>
</reference>
<evidence type="ECO:0000256" key="4">
    <source>
        <dbReference type="ARBA" id="ARBA00022722"/>
    </source>
</evidence>
<name>A0A177V8D2_9BASI</name>
<dbReference type="PANTHER" id="PTHR23355:SF35">
    <property type="entry name" value="EXOSOME COMPLEX EXONUCLEASE RRP44"/>
    <property type="match status" value="1"/>
</dbReference>
<evidence type="ECO:0000256" key="1">
    <source>
        <dbReference type="ARBA" id="ARBA00004123"/>
    </source>
</evidence>
<feature type="region of interest" description="Disordered" evidence="12">
    <location>
        <begin position="391"/>
        <end position="411"/>
    </location>
</feature>
<dbReference type="Proteomes" id="UP000077671">
    <property type="component" value="Unassembled WGS sequence"/>
</dbReference>
<dbReference type="PROSITE" id="PS01175">
    <property type="entry name" value="RIBONUCLEASE_II"/>
    <property type="match status" value="1"/>
</dbReference>
<dbReference type="GO" id="GO:0000176">
    <property type="term" value="C:nuclear exosome (RNase complex)"/>
    <property type="evidence" value="ECO:0007669"/>
    <property type="project" value="TreeGrafter"/>
</dbReference>
<dbReference type="Gene3D" id="2.40.50.140">
    <property type="entry name" value="Nucleic acid-binding proteins"/>
    <property type="match status" value="1"/>
</dbReference>
<evidence type="ECO:0000256" key="7">
    <source>
        <dbReference type="ARBA" id="ARBA00022839"/>
    </source>
</evidence>
<evidence type="ECO:0000256" key="11">
    <source>
        <dbReference type="RuleBase" id="RU003901"/>
    </source>
</evidence>
<dbReference type="SUPFAM" id="SSF50249">
    <property type="entry name" value="Nucleic acid-binding proteins"/>
    <property type="match status" value="3"/>
</dbReference>
<evidence type="ECO:0000256" key="3">
    <source>
        <dbReference type="ARBA" id="ARBA00022552"/>
    </source>
</evidence>